<evidence type="ECO:0000256" key="3">
    <source>
        <dbReference type="ARBA" id="ARBA00023004"/>
    </source>
</evidence>
<accession>A0ABW1U4A4</accession>
<dbReference type="Proteomes" id="UP001596270">
    <property type="component" value="Unassembled WGS sequence"/>
</dbReference>
<dbReference type="SUPFAM" id="SSF54862">
    <property type="entry name" value="4Fe-4S ferredoxins"/>
    <property type="match status" value="1"/>
</dbReference>
<dbReference type="EMBL" id="JBHSRS010000084">
    <property type="protein sequence ID" value="MFC6284716.1"/>
    <property type="molecule type" value="Genomic_DNA"/>
</dbReference>
<evidence type="ECO:0000256" key="4">
    <source>
        <dbReference type="ARBA" id="ARBA00023014"/>
    </source>
</evidence>
<evidence type="ECO:0000259" key="5">
    <source>
        <dbReference type="PROSITE" id="PS51379"/>
    </source>
</evidence>
<dbReference type="Pfam" id="PF00037">
    <property type="entry name" value="Fer4"/>
    <property type="match status" value="1"/>
</dbReference>
<keyword evidence="1" id="KW-0004">4Fe-4S</keyword>
<dbReference type="Gene3D" id="3.30.70.20">
    <property type="match status" value="3"/>
</dbReference>
<evidence type="ECO:0000256" key="1">
    <source>
        <dbReference type="ARBA" id="ARBA00022485"/>
    </source>
</evidence>
<evidence type="ECO:0000313" key="7">
    <source>
        <dbReference type="Proteomes" id="UP001596270"/>
    </source>
</evidence>
<dbReference type="InterPro" id="IPR017896">
    <property type="entry name" value="4Fe4S_Fe-S-bd"/>
</dbReference>
<evidence type="ECO:0000313" key="6">
    <source>
        <dbReference type="EMBL" id="MFC6284716.1"/>
    </source>
</evidence>
<feature type="domain" description="4Fe-4S ferredoxin-type" evidence="5">
    <location>
        <begin position="346"/>
        <end position="375"/>
    </location>
</feature>
<dbReference type="RefSeq" id="WP_371435005.1">
    <property type="nucleotide sequence ID" value="NZ_JBHSRS010000084.1"/>
</dbReference>
<dbReference type="InterPro" id="IPR050157">
    <property type="entry name" value="PSI_iron-sulfur_center"/>
</dbReference>
<comment type="caution">
    <text evidence="6">The sequence shown here is derived from an EMBL/GenBank/DDBJ whole genome shotgun (WGS) entry which is preliminary data.</text>
</comment>
<keyword evidence="2" id="KW-0479">Metal-binding</keyword>
<dbReference type="PANTHER" id="PTHR24960:SF79">
    <property type="entry name" value="PHOTOSYSTEM I IRON-SULFUR CENTER"/>
    <property type="match status" value="1"/>
</dbReference>
<name>A0ABW1U4A4_9BURK</name>
<keyword evidence="7" id="KW-1185">Reference proteome</keyword>
<feature type="domain" description="4Fe-4S ferredoxin-type" evidence="5">
    <location>
        <begin position="597"/>
        <end position="628"/>
    </location>
</feature>
<protein>
    <submittedName>
        <fullName evidence="6">4Fe-4S binding protein</fullName>
    </submittedName>
</protein>
<gene>
    <name evidence="6" type="ORF">ACFQND_26115</name>
</gene>
<keyword evidence="4" id="KW-0411">Iron-sulfur</keyword>
<keyword evidence="3" id="KW-0408">Iron</keyword>
<reference evidence="7" key="1">
    <citation type="journal article" date="2019" name="Int. J. Syst. Evol. Microbiol.">
        <title>The Global Catalogue of Microorganisms (GCM) 10K type strain sequencing project: providing services to taxonomists for standard genome sequencing and annotation.</title>
        <authorList>
            <consortium name="The Broad Institute Genomics Platform"/>
            <consortium name="The Broad Institute Genome Sequencing Center for Infectious Disease"/>
            <person name="Wu L."/>
            <person name="Ma J."/>
        </authorList>
    </citation>
    <scope>NUCLEOTIDE SEQUENCE [LARGE SCALE GENOMIC DNA]</scope>
    <source>
        <strain evidence="7">CCUG 39402</strain>
    </source>
</reference>
<sequence length="707" mass="74652">MPTLICDCNQTMPLQPKALGAALNENLSLHSALCRREAGAFQKAIQSGDDVVVACTQEKRLFAEVGEQTGGATSVIRFVNIRESGGWSKDAGSAMPKIAALLAAAHLPDAEPVSTVTYKSAGRLLIVGALDKAEEMAALLADALDVTIFAQGVSSTAQAAFPRQERQYPVIGGGDLSLNGWLGAFEAKWTKNNPIDLDLCTRCNACVAVCPEGAIDLSYQVDNNKCTSHRDCVAVCKVAGAIDFNREPQAVTEAFDLVLDLGAQPLIALHAPPQGYFALDVSAGLASPGLLATVVKLRDMVGEFEKPKFFAYKQKLCAHSRNETVGCNACIDICSASAISSEKSRQQIVVNPNLCVGCGACTTVCPTGALTYAYPRASEQGVRLKTLLSTYAKAGGAHATLLLHSQTVGQQAVEALGRAARLQKDMQGVPANVIPLALWHTASVGLDLWLSAIAFGAAQVAVLVTDEEAPAYLEGLAGQMRVAQALLNGLGYAGVHFHLVQTQNASSLDASLQALAKARPVVPASAARFAVAQEKRSTLDMALDHLISHAPAALPEAIELPAGGSPFGSLLVNADSCTLCLSCVSACPAAALQDNPERPQLKFIEKNCVQCGLCATTCPEDAITLQPRLLLTAQRKEARVLNETQPYQCIRCNKPFGTLKAIESMLGKLAGHAMFQGAAADRLKMCGDCRVIDIYSADNELKITDIR</sequence>
<feature type="domain" description="4Fe-4S ferredoxin-type" evidence="5">
    <location>
        <begin position="568"/>
        <end position="593"/>
    </location>
</feature>
<feature type="domain" description="4Fe-4S ferredoxin-type" evidence="5">
    <location>
        <begin position="191"/>
        <end position="220"/>
    </location>
</feature>
<dbReference type="Pfam" id="PF12838">
    <property type="entry name" value="Fer4_7"/>
    <property type="match status" value="2"/>
</dbReference>
<evidence type="ECO:0000256" key="2">
    <source>
        <dbReference type="ARBA" id="ARBA00022723"/>
    </source>
</evidence>
<proteinExistence type="predicted"/>
<dbReference type="InterPro" id="IPR017900">
    <property type="entry name" value="4Fe4S_Fe_S_CS"/>
</dbReference>
<dbReference type="PROSITE" id="PS00198">
    <property type="entry name" value="4FE4S_FER_1"/>
    <property type="match status" value="3"/>
</dbReference>
<dbReference type="PANTHER" id="PTHR24960">
    <property type="entry name" value="PHOTOSYSTEM I IRON-SULFUR CENTER-RELATED"/>
    <property type="match status" value="1"/>
</dbReference>
<organism evidence="6 7">
    <name type="scientific">Polaromonas aquatica</name>
    <dbReference type="NCBI Taxonomy" id="332657"/>
    <lineage>
        <taxon>Bacteria</taxon>
        <taxon>Pseudomonadati</taxon>
        <taxon>Pseudomonadota</taxon>
        <taxon>Betaproteobacteria</taxon>
        <taxon>Burkholderiales</taxon>
        <taxon>Comamonadaceae</taxon>
        <taxon>Polaromonas</taxon>
    </lineage>
</organism>
<dbReference type="PROSITE" id="PS51379">
    <property type="entry name" value="4FE4S_FER_2"/>
    <property type="match status" value="4"/>
</dbReference>